<dbReference type="EMBL" id="CP003153">
    <property type="protein sequence ID" value="AEV26907.1"/>
    <property type="molecule type" value="Genomic_DNA"/>
</dbReference>
<name>G8QN67_AZOOP</name>
<feature type="region of interest" description="Disordered" evidence="1">
    <location>
        <begin position="132"/>
        <end position="171"/>
    </location>
</feature>
<organism evidence="3 4">
    <name type="scientific">Azospira oryzae (strain ATCC BAA-33 / DSM 13638 / PS)</name>
    <name type="common">Dechlorosoma suillum</name>
    <dbReference type="NCBI Taxonomy" id="640081"/>
    <lineage>
        <taxon>Bacteria</taxon>
        <taxon>Pseudomonadati</taxon>
        <taxon>Pseudomonadota</taxon>
        <taxon>Betaproteobacteria</taxon>
        <taxon>Rhodocyclales</taxon>
        <taxon>Rhodocyclaceae</taxon>
        <taxon>Azospira</taxon>
    </lineage>
</organism>
<evidence type="ECO:0000313" key="4">
    <source>
        <dbReference type="Proteomes" id="UP000005633"/>
    </source>
</evidence>
<evidence type="ECO:0000256" key="1">
    <source>
        <dbReference type="SAM" id="MobiDB-lite"/>
    </source>
</evidence>
<evidence type="ECO:0000256" key="2">
    <source>
        <dbReference type="SAM" id="SignalP"/>
    </source>
</evidence>
<dbReference type="eggNOG" id="COG3767">
    <property type="taxonomic scope" value="Bacteria"/>
</dbReference>
<feature type="compositionally biased region" description="Gly residues" evidence="1">
    <location>
        <begin position="268"/>
        <end position="325"/>
    </location>
</feature>
<sequence>MGINRNPGGGMDHLRALVVFLLAMAASLPAFAATKNYNSYDNAEKACYAQRAGDTGYGCRNQGSSVVLQRNEGVYGWTTIKATFTYEADGSCSPQDTAPDGQCIPRCKSASHLNADKTACVPDCPLRQSKDSSGACVADTPPTAGSAVPSNADNGRPGELGSDNSGVTSNQNLPGGTGCVGGWEFTYDGAVCTPPDGTGNYNCINYGSRYTGNTCESEEITPPAGSATQCLSPAVPNGSSCSCPAGYTAGSITVGTSTQVTCSPSTGTGTGTGGTGTGTGGTGTGTGGTGTGGTGTGTDNGGGGTDPGTGGTGTGGTGTGTGTDPGTGSYNSVDCGVPPICSGDAVQCGISLEAWRTHCKLGC</sequence>
<accession>G8QN67</accession>
<proteinExistence type="predicted"/>
<evidence type="ECO:0000313" key="3">
    <source>
        <dbReference type="EMBL" id="AEV26907.1"/>
    </source>
</evidence>
<gene>
    <name evidence="3" type="ordered locus">Dsui_2556</name>
</gene>
<feature type="chain" id="PRO_5003514992" evidence="2">
    <location>
        <begin position="33"/>
        <end position="363"/>
    </location>
</feature>
<feature type="compositionally biased region" description="Polar residues" evidence="1">
    <location>
        <begin position="162"/>
        <end position="171"/>
    </location>
</feature>
<dbReference type="AlphaFoldDB" id="G8QN67"/>
<keyword evidence="2" id="KW-0732">Signal</keyword>
<protein>
    <submittedName>
        <fullName evidence="3">Uncharacterized protein</fullName>
    </submittedName>
</protein>
<dbReference type="Proteomes" id="UP000005633">
    <property type="component" value="Chromosome"/>
</dbReference>
<dbReference type="STRING" id="640081.Dsui_2556"/>
<feature type="region of interest" description="Disordered" evidence="1">
    <location>
        <begin position="262"/>
        <end position="325"/>
    </location>
</feature>
<feature type="signal peptide" evidence="2">
    <location>
        <begin position="1"/>
        <end position="32"/>
    </location>
</feature>
<dbReference type="HOGENOM" id="CLU_762178_0_0_4"/>
<reference evidence="3 4" key="1">
    <citation type="journal article" date="2012" name="J. Bacteriol.">
        <title>Complete genome sequence of the anaerobic perchlorate-reducing bacterium Azospira suillum strain PS.</title>
        <authorList>
            <person name="Byrne-Bailey K.G."/>
            <person name="Coates J.D."/>
        </authorList>
    </citation>
    <scope>NUCLEOTIDE SEQUENCE [LARGE SCALE GENOMIC DNA]</scope>
    <source>
        <strain evidence="4">ATCC BAA-33 / DSM 13638 / PS</strain>
    </source>
</reference>
<dbReference type="KEGG" id="dsu:Dsui_2556"/>